<keyword evidence="6" id="KW-1185">Reference proteome</keyword>
<evidence type="ECO:0000313" key="6">
    <source>
        <dbReference type="Proteomes" id="UP000278807"/>
    </source>
</evidence>
<reference evidence="7" key="1">
    <citation type="submission" date="2017-02" db="UniProtKB">
        <authorList>
            <consortium name="WormBaseParasite"/>
        </authorList>
    </citation>
    <scope>IDENTIFICATION</scope>
</reference>
<name>A0A0R3T0E1_RODNA</name>
<accession>A0A0R3T0E1</accession>
<reference evidence="5 6" key="2">
    <citation type="submission" date="2018-11" db="EMBL/GenBank/DDBJ databases">
        <authorList>
            <consortium name="Pathogen Informatics"/>
        </authorList>
    </citation>
    <scope>NUCLEOTIDE SEQUENCE [LARGE SCALE GENOMIC DNA]</scope>
</reference>
<dbReference type="PROSITE" id="PS50102">
    <property type="entry name" value="RRM"/>
    <property type="match status" value="1"/>
</dbReference>
<organism evidence="7">
    <name type="scientific">Rodentolepis nana</name>
    <name type="common">Dwarf tapeworm</name>
    <name type="synonym">Hymenolepis nana</name>
    <dbReference type="NCBI Taxonomy" id="102285"/>
    <lineage>
        <taxon>Eukaryota</taxon>
        <taxon>Metazoa</taxon>
        <taxon>Spiralia</taxon>
        <taxon>Lophotrochozoa</taxon>
        <taxon>Platyhelminthes</taxon>
        <taxon>Cestoda</taxon>
        <taxon>Eucestoda</taxon>
        <taxon>Cyclophyllidea</taxon>
        <taxon>Hymenolepididae</taxon>
        <taxon>Rodentolepis</taxon>
    </lineage>
</organism>
<keyword evidence="3" id="KW-0812">Transmembrane</keyword>
<evidence type="ECO:0000256" key="1">
    <source>
        <dbReference type="PROSITE-ProRule" id="PRU00176"/>
    </source>
</evidence>
<dbReference type="AlphaFoldDB" id="A0A0R3T0E1"/>
<evidence type="ECO:0000259" key="4">
    <source>
        <dbReference type="PROSITE" id="PS50102"/>
    </source>
</evidence>
<dbReference type="GO" id="GO:0003723">
    <property type="term" value="F:RNA binding"/>
    <property type="evidence" value="ECO:0007669"/>
    <property type="project" value="UniProtKB-UniRule"/>
</dbReference>
<dbReference type="WBParaSite" id="HNAJ_0000027501-mRNA-1">
    <property type="protein sequence ID" value="HNAJ_0000027501-mRNA-1"/>
    <property type="gene ID" value="HNAJ_0000027501"/>
</dbReference>
<dbReference type="InterPro" id="IPR035979">
    <property type="entry name" value="RBD_domain_sf"/>
</dbReference>
<proteinExistence type="predicted"/>
<dbReference type="SUPFAM" id="SSF54928">
    <property type="entry name" value="RNA-binding domain, RBD"/>
    <property type="match status" value="1"/>
</dbReference>
<dbReference type="EMBL" id="UZAE01000064">
    <property type="protein sequence ID" value="VDN96135.1"/>
    <property type="molecule type" value="Genomic_DNA"/>
</dbReference>
<dbReference type="SMART" id="SM00360">
    <property type="entry name" value="RRM"/>
    <property type="match status" value="1"/>
</dbReference>
<evidence type="ECO:0000313" key="7">
    <source>
        <dbReference type="WBParaSite" id="HNAJ_0000027501-mRNA-1"/>
    </source>
</evidence>
<feature type="region of interest" description="Disordered" evidence="2">
    <location>
        <begin position="138"/>
        <end position="157"/>
    </location>
</feature>
<keyword evidence="1" id="KW-0694">RNA-binding</keyword>
<dbReference type="Gene3D" id="3.30.70.330">
    <property type="match status" value="1"/>
</dbReference>
<feature type="domain" description="RRM" evidence="4">
    <location>
        <begin position="2"/>
        <end position="72"/>
    </location>
</feature>
<dbReference type="InterPro" id="IPR000504">
    <property type="entry name" value="RRM_dom"/>
</dbReference>
<keyword evidence="3" id="KW-0472">Membrane</keyword>
<evidence type="ECO:0000313" key="5">
    <source>
        <dbReference type="EMBL" id="VDN96135.1"/>
    </source>
</evidence>
<dbReference type="InterPro" id="IPR050907">
    <property type="entry name" value="SRSF"/>
</dbReference>
<feature type="transmembrane region" description="Helical" evidence="3">
    <location>
        <begin position="188"/>
        <end position="209"/>
    </location>
</feature>
<dbReference type="STRING" id="102285.A0A0R3T0E1"/>
<feature type="region of interest" description="Disordered" evidence="2">
    <location>
        <begin position="92"/>
        <end position="112"/>
    </location>
</feature>
<protein>
    <submittedName>
        <fullName evidence="7">RRM domain-containing protein</fullName>
    </submittedName>
</protein>
<keyword evidence="3" id="KW-1133">Transmembrane helix</keyword>
<dbReference type="Pfam" id="PF00076">
    <property type="entry name" value="RRM_1"/>
    <property type="match status" value="1"/>
</dbReference>
<dbReference type="Proteomes" id="UP000278807">
    <property type="component" value="Unassembled WGS sequence"/>
</dbReference>
<feature type="transmembrane region" description="Helical" evidence="3">
    <location>
        <begin position="215"/>
        <end position="235"/>
    </location>
</feature>
<evidence type="ECO:0000256" key="3">
    <source>
        <dbReference type="SAM" id="Phobius"/>
    </source>
</evidence>
<dbReference type="InterPro" id="IPR012677">
    <property type="entry name" value="Nucleotide-bd_a/b_plait_sf"/>
</dbReference>
<evidence type="ECO:0000256" key="2">
    <source>
        <dbReference type="SAM" id="MobiDB-lite"/>
    </source>
</evidence>
<feature type="compositionally biased region" description="Basic and acidic residues" evidence="2">
    <location>
        <begin position="92"/>
        <end position="106"/>
    </location>
</feature>
<dbReference type="OrthoDB" id="79941at2759"/>
<gene>
    <name evidence="5" type="ORF">HNAJ_LOCUS276</name>
</gene>
<dbReference type="PANTHER" id="PTHR23147">
    <property type="entry name" value="SERINE/ARGININE RICH SPLICING FACTOR"/>
    <property type="match status" value="1"/>
</dbReference>
<sequence>MVKIFVGGLARGSKSDDLRARFEVFGKVTECEIISSYAFVHMENESEANQAISKLHLTEFNGSRISVELSHGRKRSGPMRFRDRRYVARDQSRGLYDRDGPRRIDRPCTYPSMRDNSYNDSGSWGYDYPPHAHSQKEYNYESRAHGSSSRYDSRMGSRGGHYGNDYYGHSYESTSRDTRRDTLDRNRYGDYGPLILLCLVMILIVTTVGRHLRGMIILVPLMGIMDVIVMQQIMVQRHPRMTMVSAEVDQIVRHHGITIHIGTADTEEATVVSEYKMNRVVCILT</sequence>